<dbReference type="InterPro" id="IPR036345">
    <property type="entry name" value="ExoRNase_PH_dom2_sf"/>
</dbReference>
<dbReference type="GO" id="GO:0003723">
    <property type="term" value="F:RNA binding"/>
    <property type="evidence" value="ECO:0007669"/>
    <property type="project" value="TreeGrafter"/>
</dbReference>
<keyword evidence="9" id="KW-1185">Reference proteome</keyword>
<evidence type="ECO:0000256" key="1">
    <source>
        <dbReference type="ARBA" id="ARBA00004123"/>
    </source>
</evidence>
<dbReference type="GO" id="GO:0006364">
    <property type="term" value="P:rRNA processing"/>
    <property type="evidence" value="ECO:0007669"/>
    <property type="project" value="UniProtKB-KW"/>
</dbReference>
<dbReference type="GO" id="GO:0005730">
    <property type="term" value="C:nucleolus"/>
    <property type="evidence" value="ECO:0007669"/>
    <property type="project" value="TreeGrafter"/>
</dbReference>
<evidence type="ECO:0000256" key="6">
    <source>
        <dbReference type="SAM" id="MobiDB-lite"/>
    </source>
</evidence>
<comment type="similarity">
    <text evidence="2">Belongs to the RNase PH family.</text>
</comment>
<keyword evidence="4" id="KW-0271">Exosome</keyword>
<comment type="caution">
    <text evidence="8">The sequence shown here is derived from an EMBL/GenBank/DDBJ whole genome shotgun (WGS) entry which is preliminary data.</text>
</comment>
<dbReference type="Gene3D" id="3.30.230.70">
    <property type="entry name" value="GHMP Kinase, N-terminal domain"/>
    <property type="match status" value="1"/>
</dbReference>
<keyword evidence="5" id="KW-0539">Nucleus</keyword>
<dbReference type="SUPFAM" id="SSF54211">
    <property type="entry name" value="Ribosomal protein S5 domain 2-like"/>
    <property type="match status" value="1"/>
</dbReference>
<feature type="region of interest" description="Disordered" evidence="6">
    <location>
        <begin position="255"/>
        <end position="291"/>
    </location>
</feature>
<dbReference type="InterPro" id="IPR020568">
    <property type="entry name" value="Ribosomal_Su5_D2-typ_SF"/>
</dbReference>
<dbReference type="InterPro" id="IPR027408">
    <property type="entry name" value="PNPase/RNase_PH_dom_sf"/>
</dbReference>
<evidence type="ECO:0000313" key="8">
    <source>
        <dbReference type="EMBL" id="OBZ67693.1"/>
    </source>
</evidence>
<dbReference type="GO" id="GO:0000177">
    <property type="term" value="C:cytoplasmic exosome (RNase complex)"/>
    <property type="evidence" value="ECO:0007669"/>
    <property type="project" value="TreeGrafter"/>
</dbReference>
<dbReference type="OMA" id="LLWTNYT"/>
<dbReference type="STRING" id="5627.A0A1C7LSI0"/>
<dbReference type="AlphaFoldDB" id="A0A1C7LSI0"/>
<reference evidence="8 9" key="1">
    <citation type="submission" date="2016-03" db="EMBL/GenBank/DDBJ databases">
        <title>Whole genome sequencing of Grifola frondosa 9006-11.</title>
        <authorList>
            <person name="Min B."/>
            <person name="Park H."/>
            <person name="Kim J.-G."/>
            <person name="Cho H."/>
            <person name="Oh Y.-L."/>
            <person name="Kong W.-S."/>
            <person name="Choi I.-G."/>
        </authorList>
    </citation>
    <scope>NUCLEOTIDE SEQUENCE [LARGE SCALE GENOMIC DNA]</scope>
    <source>
        <strain evidence="8 9">9006-11</strain>
    </source>
</reference>
<evidence type="ECO:0000313" key="9">
    <source>
        <dbReference type="Proteomes" id="UP000092993"/>
    </source>
</evidence>
<dbReference type="GO" id="GO:0071051">
    <property type="term" value="P:poly(A)-dependent snoRNA 3'-end processing"/>
    <property type="evidence" value="ECO:0007669"/>
    <property type="project" value="TreeGrafter"/>
</dbReference>
<comment type="subcellular location">
    <subcellularLocation>
        <location evidence="1">Nucleus</location>
    </subcellularLocation>
</comment>
<dbReference type="OrthoDB" id="27298at2759"/>
<dbReference type="Pfam" id="PF01138">
    <property type="entry name" value="RNase_PH"/>
    <property type="match status" value="1"/>
</dbReference>
<dbReference type="GO" id="GO:0016075">
    <property type="term" value="P:rRNA catabolic process"/>
    <property type="evidence" value="ECO:0007669"/>
    <property type="project" value="TreeGrafter"/>
</dbReference>
<keyword evidence="3" id="KW-0698">rRNA processing</keyword>
<accession>A0A1C7LSI0</accession>
<dbReference type="PANTHER" id="PTHR11953:SF1">
    <property type="entry name" value="EXOSOME COMPLEX COMPONENT RRP46"/>
    <property type="match status" value="1"/>
</dbReference>
<evidence type="ECO:0000256" key="4">
    <source>
        <dbReference type="ARBA" id="ARBA00022835"/>
    </source>
</evidence>
<feature type="compositionally biased region" description="Acidic residues" evidence="6">
    <location>
        <begin position="281"/>
        <end position="291"/>
    </location>
</feature>
<dbReference type="GO" id="GO:0034475">
    <property type="term" value="P:U4 snRNA 3'-end processing"/>
    <property type="evidence" value="ECO:0007669"/>
    <property type="project" value="TreeGrafter"/>
</dbReference>
<dbReference type="InterPro" id="IPR050080">
    <property type="entry name" value="RNase_PH"/>
</dbReference>
<name>A0A1C7LSI0_GRIFR</name>
<gene>
    <name evidence="8" type="primary">rrp41</name>
    <name evidence="8" type="ORF">A0H81_12175</name>
</gene>
<dbReference type="GO" id="GO:0000176">
    <property type="term" value="C:nuclear exosome (RNase complex)"/>
    <property type="evidence" value="ECO:0007669"/>
    <property type="project" value="TreeGrafter"/>
</dbReference>
<feature type="domain" description="Exoribonuclease phosphorolytic" evidence="7">
    <location>
        <begin position="16"/>
        <end position="147"/>
    </location>
</feature>
<proteinExistence type="inferred from homology"/>
<sequence length="291" mass="30460">MSTANVLRSDGRTADELRALTIVYESLDRVDGSARFGFGPTQSLTSVSGPIEIRPNLESPSQATLDIQIRPLASVPGTDSKALATTLKSILTPALLLSHHPRTLVQIVGQALCGTGSGSGTGSVGRGWNASLIASLVNASVAALMNATSVPMKGIVCAVAVGLVRSASGGVLVLDPSESELAHLTGGGCFAFLFSATLPSTPTDSTDIPPCSLLWTNYTSTSPFDERELSDARTLAEKGAREVWKALKESVGRMEAPLKASDDRKASTVEDIHAASRDTDIHEEDDVKMEV</sequence>
<evidence type="ECO:0000256" key="5">
    <source>
        <dbReference type="ARBA" id="ARBA00023242"/>
    </source>
</evidence>
<dbReference type="PANTHER" id="PTHR11953">
    <property type="entry name" value="EXOSOME COMPLEX COMPONENT"/>
    <property type="match status" value="1"/>
</dbReference>
<feature type="compositionally biased region" description="Basic and acidic residues" evidence="6">
    <location>
        <begin position="260"/>
        <end position="280"/>
    </location>
</feature>
<dbReference type="GO" id="GO:0071028">
    <property type="term" value="P:nuclear mRNA surveillance"/>
    <property type="evidence" value="ECO:0007669"/>
    <property type="project" value="TreeGrafter"/>
</dbReference>
<evidence type="ECO:0000256" key="2">
    <source>
        <dbReference type="ARBA" id="ARBA00006678"/>
    </source>
</evidence>
<protein>
    <submittedName>
        <fullName evidence="8">Exosome complex component Rrp41</fullName>
    </submittedName>
</protein>
<evidence type="ECO:0000259" key="7">
    <source>
        <dbReference type="Pfam" id="PF01138"/>
    </source>
</evidence>
<evidence type="ECO:0000256" key="3">
    <source>
        <dbReference type="ARBA" id="ARBA00022552"/>
    </source>
</evidence>
<dbReference type="SUPFAM" id="SSF55666">
    <property type="entry name" value="Ribonuclease PH domain 2-like"/>
    <property type="match status" value="1"/>
</dbReference>
<dbReference type="EMBL" id="LUGG01000023">
    <property type="protein sequence ID" value="OBZ67693.1"/>
    <property type="molecule type" value="Genomic_DNA"/>
</dbReference>
<dbReference type="InterPro" id="IPR001247">
    <property type="entry name" value="ExoRNase_PH_dom1"/>
</dbReference>
<organism evidence="8 9">
    <name type="scientific">Grifola frondosa</name>
    <name type="common">Maitake</name>
    <name type="synonym">Polyporus frondosus</name>
    <dbReference type="NCBI Taxonomy" id="5627"/>
    <lineage>
        <taxon>Eukaryota</taxon>
        <taxon>Fungi</taxon>
        <taxon>Dikarya</taxon>
        <taxon>Basidiomycota</taxon>
        <taxon>Agaricomycotina</taxon>
        <taxon>Agaricomycetes</taxon>
        <taxon>Polyporales</taxon>
        <taxon>Grifolaceae</taxon>
        <taxon>Grifola</taxon>
    </lineage>
</organism>
<dbReference type="Proteomes" id="UP000092993">
    <property type="component" value="Unassembled WGS sequence"/>
</dbReference>